<dbReference type="SUPFAM" id="SSF55729">
    <property type="entry name" value="Acyl-CoA N-acyltransferases (Nat)"/>
    <property type="match status" value="1"/>
</dbReference>
<gene>
    <name evidence="1" type="ORF">AC625_22015</name>
</gene>
<sequence length="215" mass="25594">MMFKIVKSSRQQKEFEDTWEYFCDMYGWYNDPYAKSGIRYNLLLPNKQKKVIGTIEFIPYDPTNPDSTVEGRFPFSFDEEIAVNQNRIWEIDKLCLHKDYHRQGYFENFMHVFYDHAKRHSPKYYIALIEKRFFRMLRISFGLGVEQKGEALIGSSTALIPVVFDVEKIMQDDENVRRLLEAKWAPDEYNAQFPAKVPLLKMNLTSNICRKLFGR</sequence>
<comment type="caution">
    <text evidence="1">The sequence shown here is derived from an EMBL/GenBank/DDBJ whole genome shotgun (WGS) entry which is preliminary data.</text>
</comment>
<dbReference type="AlphaFoldDB" id="A0A0K9H030"/>
<dbReference type="Proteomes" id="UP000037146">
    <property type="component" value="Unassembled WGS sequence"/>
</dbReference>
<dbReference type="EMBL" id="LFZW01000001">
    <property type="protein sequence ID" value="KMY51872.1"/>
    <property type="molecule type" value="Genomic_DNA"/>
</dbReference>
<dbReference type="PATRIC" id="fig|1679170.3.peg.4964"/>
<accession>A0A0K9H030</accession>
<proteinExistence type="predicted"/>
<evidence type="ECO:0000313" key="2">
    <source>
        <dbReference type="Proteomes" id="UP000037146"/>
    </source>
</evidence>
<protein>
    <recommendedName>
        <fullName evidence="3">N-acetyltransferase domain-containing protein</fullName>
    </recommendedName>
</protein>
<dbReference type="InterPro" id="IPR016181">
    <property type="entry name" value="Acyl_CoA_acyltransferase"/>
</dbReference>
<keyword evidence="2" id="KW-1185">Reference proteome</keyword>
<reference evidence="2" key="1">
    <citation type="submission" date="2015-07" db="EMBL/GenBank/DDBJ databases">
        <title>Genome sequencing project for genomic taxonomy and phylogenomics of Bacillus-like bacteria.</title>
        <authorList>
            <person name="Liu B."/>
            <person name="Wang J."/>
            <person name="Zhu Y."/>
            <person name="Liu G."/>
            <person name="Chen Q."/>
            <person name="Chen Z."/>
            <person name="Lan J."/>
            <person name="Che J."/>
            <person name="Ge C."/>
            <person name="Shi H."/>
            <person name="Pan Z."/>
            <person name="Liu X."/>
        </authorList>
    </citation>
    <scope>NUCLEOTIDE SEQUENCE [LARGE SCALE GENOMIC DNA]</scope>
    <source>
        <strain evidence="2">FJAT-27997</strain>
    </source>
</reference>
<name>A0A0K9H030_9BACI</name>
<organism evidence="1 2">
    <name type="scientific">Peribacillus loiseleuriae</name>
    <dbReference type="NCBI Taxonomy" id="1679170"/>
    <lineage>
        <taxon>Bacteria</taxon>
        <taxon>Bacillati</taxon>
        <taxon>Bacillota</taxon>
        <taxon>Bacilli</taxon>
        <taxon>Bacillales</taxon>
        <taxon>Bacillaceae</taxon>
        <taxon>Peribacillus</taxon>
    </lineage>
</organism>
<evidence type="ECO:0008006" key="3">
    <source>
        <dbReference type="Google" id="ProtNLM"/>
    </source>
</evidence>
<dbReference type="Gene3D" id="3.40.630.30">
    <property type="match status" value="1"/>
</dbReference>
<evidence type="ECO:0000313" key="1">
    <source>
        <dbReference type="EMBL" id="KMY51872.1"/>
    </source>
</evidence>